<evidence type="ECO:0000256" key="3">
    <source>
        <dbReference type="ARBA" id="ARBA00022679"/>
    </source>
</evidence>
<feature type="binding site" evidence="6">
    <location>
        <position position="526"/>
    </location>
    <ligand>
        <name>alpha-maltose 1-phosphate</name>
        <dbReference type="ChEBI" id="CHEBI:63576"/>
    </ligand>
</feature>
<accession>A0ABQ4DBQ5</accession>
<feature type="domain" description="Glycosyl hydrolase family 13 catalytic" evidence="8">
    <location>
        <begin position="341"/>
        <end position="674"/>
    </location>
</feature>
<evidence type="ECO:0000256" key="1">
    <source>
        <dbReference type="ARBA" id="ARBA00011738"/>
    </source>
</evidence>
<evidence type="ECO:0000256" key="4">
    <source>
        <dbReference type="ARBA" id="ARBA00023277"/>
    </source>
</evidence>
<feature type="binding site" evidence="6">
    <location>
        <position position="395"/>
    </location>
    <ligand>
        <name>alpha-maltose 1-phosphate</name>
        <dbReference type="ChEBI" id="CHEBI:63576"/>
    </ligand>
</feature>
<evidence type="ECO:0000256" key="5">
    <source>
        <dbReference type="ARBA" id="ARBA00048735"/>
    </source>
</evidence>
<proteinExistence type="inferred from homology"/>
<evidence type="ECO:0000256" key="7">
    <source>
        <dbReference type="SAM" id="MobiDB-lite"/>
    </source>
</evidence>
<dbReference type="PANTHER" id="PTHR47786">
    <property type="entry name" value="ALPHA-1,4-GLUCAN:MALTOSE-1-PHOSPHATE MALTOSYLTRANSFERASE"/>
    <property type="match status" value="1"/>
</dbReference>
<comment type="function">
    <text evidence="6">Maltosyltransferase that uses maltose 1-phosphate (M1P) as the sugar donor to elongate linear or branched alpha-(1-&gt;4)-glucans. Is involved in a branched alpha-glucan biosynthetic pathway from trehalose, together with TreS, Mak and GlgB.</text>
</comment>
<dbReference type="Proteomes" id="UP000618382">
    <property type="component" value="Unassembled WGS sequence"/>
</dbReference>
<feature type="binding site" evidence="6">
    <location>
        <position position="490"/>
    </location>
    <ligand>
        <name>alpha-maltose 1-phosphate</name>
        <dbReference type="ChEBI" id="CHEBI:63576"/>
    </ligand>
</feature>
<dbReference type="Pfam" id="PF00128">
    <property type="entry name" value="Alpha-amylase"/>
    <property type="match status" value="1"/>
</dbReference>
<dbReference type="Gene3D" id="2.60.40.10">
    <property type="entry name" value="Immunoglobulins"/>
    <property type="match status" value="1"/>
</dbReference>
<sequence>MRQVPDGRPGDTAPGCRDPGSADRFVTVTSPRPRRTLAADATPPRTATSAAAPGGAPAGPTGAPVPAPRALPSSSSPATEAIPIVRAPQDVGAAPAADPSATPQRRRRPRPSTPRRSVARKVAARPRRRGAAPARALPVGRIPIIDVDPVTEEGRFPAKAVVGEAVPVRATVFREGHDAVGATAVLVRPDGTDHSWARMVDVAPGLDRLEARLVPDAEGDWSFRVEAWSDPYGTWSHDAAIKVDAGVDVELMLTEGALLLHRAAERRGASAMPPTDAQVLRDAVTALRDTHRPPQARLAAGLSAPVQSALARTPLRDMVTLSRRYPLVVHRELALAGSWYELFPRSHGAHRDPATGEWRSGTLRTAAQELPRIASMGFDVVYLTPIHPIGRTHRKGRNNSLTAVPGDPGSPYAIGSADGGHDAIEPSLGTFEDFDAFVARAKELGMEVALDVALQASPDHPWVTEHPEWFTTRADGTIAYAENPPKKYQDIYPLNFDNDPEGIYAEVRRVLQVWIDHGVTAFRVDNPHTKPLSFWQRLLADVRSEHPDVLFLSEAFTRPAMMLTLGKVGFHQSYTYFTWRNTKAELEEYLARVGGPEAAWMRPSFWPTTHDILPPYLQHGGTTGFAVRAVLAALGAPTWGVYSGYELVENVPRPGVEEQIDNEKYEFRPRDWARADDLGIALLVGRLNEIRREHPALRRLRNVRVHATSDDSLVAFSRHVDAAHSPTGRPDTVVVVVNLDPHQPREGVVELDLTAFGLPAGRAVVAHDVLAGESYAWSDRVWVRLDPQVRVAHVVHLEHPGASS</sequence>
<feature type="active site" description="Proton donor" evidence="6">
    <location>
        <position position="554"/>
    </location>
</feature>
<feature type="region of interest" description="Disordered" evidence="7">
    <location>
        <begin position="1"/>
        <end position="133"/>
    </location>
</feature>
<comment type="similarity">
    <text evidence="6">Belongs to the glycosyl hydrolase 13 family. GlgE subfamily.</text>
</comment>
<feature type="binding site" evidence="6">
    <location>
        <begin position="664"/>
        <end position="665"/>
    </location>
    <ligand>
        <name>alpha-maltose 1-phosphate</name>
        <dbReference type="ChEBI" id="CHEBI:63576"/>
    </ligand>
</feature>
<comment type="catalytic activity">
    <reaction evidence="5 6">
        <text>alpha-maltose 1-phosphate + [(1-&gt;4)-alpha-D-glucosyl](n) = [(1-&gt;4)-alpha-D-glucosyl](n+2) + phosphate</text>
        <dbReference type="Rhea" id="RHEA:42692"/>
        <dbReference type="Rhea" id="RHEA-COMP:9584"/>
        <dbReference type="Rhea" id="RHEA-COMP:10183"/>
        <dbReference type="ChEBI" id="CHEBI:15444"/>
        <dbReference type="ChEBI" id="CHEBI:43474"/>
        <dbReference type="ChEBI" id="CHEBI:63576"/>
        <dbReference type="EC" id="2.4.99.16"/>
    </reaction>
</comment>
<dbReference type="SMART" id="SM00642">
    <property type="entry name" value="Aamy"/>
    <property type="match status" value="1"/>
</dbReference>
<dbReference type="Gene3D" id="2.60.40.1180">
    <property type="entry name" value="Golgi alpha-mannosidase II"/>
    <property type="match status" value="1"/>
</dbReference>
<dbReference type="InterPro" id="IPR021828">
    <property type="entry name" value="GlgE_dom_N/S"/>
</dbReference>
<evidence type="ECO:0000259" key="8">
    <source>
        <dbReference type="SMART" id="SM00642"/>
    </source>
</evidence>
<dbReference type="SUPFAM" id="SSF51445">
    <property type="entry name" value="(Trans)glycosidases"/>
    <property type="match status" value="1"/>
</dbReference>
<dbReference type="InterPro" id="IPR013780">
    <property type="entry name" value="Glyco_hydro_b"/>
</dbReference>
<feature type="compositionally biased region" description="Low complexity" evidence="7">
    <location>
        <begin position="36"/>
        <end position="62"/>
    </location>
</feature>
<feature type="compositionally biased region" description="Basic residues" evidence="7">
    <location>
        <begin position="117"/>
        <end position="130"/>
    </location>
</feature>
<dbReference type="EMBL" id="BONN01000005">
    <property type="protein sequence ID" value="GIG33135.1"/>
    <property type="molecule type" value="Genomic_DNA"/>
</dbReference>
<dbReference type="Pfam" id="PF11896">
    <property type="entry name" value="GlgE_dom_N_S"/>
    <property type="match status" value="1"/>
</dbReference>
<keyword evidence="10" id="KW-1185">Reference proteome</keyword>
<evidence type="ECO:0000313" key="10">
    <source>
        <dbReference type="Proteomes" id="UP000618382"/>
    </source>
</evidence>
<dbReference type="Gene3D" id="3.20.20.80">
    <property type="entry name" value="Glycosidases"/>
    <property type="match status" value="1"/>
</dbReference>
<gene>
    <name evidence="6 9" type="primary">glgE</name>
    <name evidence="9" type="ORF">Col01nite_22940</name>
</gene>
<dbReference type="EC" id="2.4.99.16" evidence="6"/>
<dbReference type="InterPro" id="IPR049171">
    <property type="entry name" value="GLGE_C"/>
</dbReference>
<dbReference type="Pfam" id="PF21702">
    <property type="entry name" value="GLGE_C"/>
    <property type="match status" value="1"/>
</dbReference>
<keyword evidence="2 6" id="KW-0328">Glycosyltransferase</keyword>
<feature type="binding site" evidence="6">
    <location>
        <position position="455"/>
    </location>
    <ligand>
        <name>alpha-maltose 1-phosphate</name>
        <dbReference type="ChEBI" id="CHEBI:63576"/>
    </ligand>
</feature>
<dbReference type="InterPro" id="IPR026585">
    <property type="entry name" value="GlgE"/>
</dbReference>
<feature type="site" description="Transition state stabilizer" evidence="6">
    <location>
        <position position="611"/>
    </location>
</feature>
<evidence type="ECO:0000313" key="9">
    <source>
        <dbReference type="EMBL" id="GIG33135.1"/>
    </source>
</evidence>
<name>A0ABQ4DBQ5_9CELL</name>
<reference evidence="9 10" key="1">
    <citation type="submission" date="2021-01" db="EMBL/GenBank/DDBJ databases">
        <title>Whole genome shotgun sequence of Cellulomonas oligotrophica NBRC 109435.</title>
        <authorList>
            <person name="Komaki H."/>
            <person name="Tamura T."/>
        </authorList>
    </citation>
    <scope>NUCLEOTIDE SEQUENCE [LARGE SCALE GENOMIC DNA]</scope>
    <source>
        <strain evidence="9 10">NBRC 109435</strain>
    </source>
</reference>
<dbReference type="InterPro" id="IPR013783">
    <property type="entry name" value="Ig-like_fold"/>
</dbReference>
<feature type="active site" description="Nucleophile" evidence="6">
    <location>
        <position position="525"/>
    </location>
</feature>
<dbReference type="InterPro" id="IPR006047">
    <property type="entry name" value="GH13_cat_dom"/>
</dbReference>
<dbReference type="CDD" id="cd11344">
    <property type="entry name" value="AmyAc_GlgE_like"/>
    <property type="match status" value="1"/>
</dbReference>
<protein>
    <recommendedName>
        <fullName evidence="6">Alpha-1,4-glucan:maltose-1-phosphate maltosyltransferase</fullName>
        <shortName evidence="6">GMPMT</shortName>
        <ecNumber evidence="6">2.4.99.16</ecNumber>
    </recommendedName>
    <alternativeName>
        <fullName evidence="6">(1-&gt;4)-alpha-D-glucan:maltose-1-phosphate alpha-D-maltosyltransferase</fullName>
    </alternativeName>
</protein>
<evidence type="ECO:0000256" key="6">
    <source>
        <dbReference type="HAMAP-Rule" id="MF_02124"/>
    </source>
</evidence>
<dbReference type="HAMAP" id="MF_02124">
    <property type="entry name" value="GlgE"/>
    <property type="match status" value="1"/>
</dbReference>
<evidence type="ECO:0000256" key="2">
    <source>
        <dbReference type="ARBA" id="ARBA00022676"/>
    </source>
</evidence>
<comment type="subunit">
    <text evidence="1 6">Homodimer.</text>
</comment>
<keyword evidence="3 6" id="KW-0808">Transferase</keyword>
<keyword evidence="4 6" id="KW-0119">Carbohydrate metabolism</keyword>
<dbReference type="PANTHER" id="PTHR47786:SF2">
    <property type="entry name" value="GLYCOSYL HYDROLASE FAMILY 13 CATALYTIC DOMAIN-CONTAINING PROTEIN"/>
    <property type="match status" value="1"/>
</dbReference>
<dbReference type="InterPro" id="IPR017853">
    <property type="entry name" value="GH"/>
</dbReference>
<organism evidence="9 10">
    <name type="scientific">Cellulomonas oligotrophica</name>
    <dbReference type="NCBI Taxonomy" id="931536"/>
    <lineage>
        <taxon>Bacteria</taxon>
        <taxon>Bacillati</taxon>
        <taxon>Actinomycetota</taxon>
        <taxon>Actinomycetes</taxon>
        <taxon>Micrococcales</taxon>
        <taxon>Cellulomonadaceae</taxon>
        <taxon>Cellulomonas</taxon>
    </lineage>
</organism>
<dbReference type="Gene3D" id="1.20.58.80">
    <property type="entry name" value="Phosphotransferase system, lactose/cellobiose-type IIA subunit"/>
    <property type="match status" value="1"/>
</dbReference>
<comment type="caution">
    <text evidence="9">The sequence shown here is derived from an EMBL/GenBank/DDBJ whole genome shotgun (WGS) entry which is preliminary data.</text>
</comment>